<dbReference type="InterPro" id="IPR036328">
    <property type="entry name" value="MliC_sf"/>
</dbReference>
<keyword evidence="4" id="KW-0449">Lipoprotein</keyword>
<organism evidence="6">
    <name type="scientific">metagenome</name>
    <dbReference type="NCBI Taxonomy" id="256318"/>
    <lineage>
        <taxon>unclassified sequences</taxon>
        <taxon>metagenomes</taxon>
    </lineage>
</organism>
<reference evidence="6" key="1">
    <citation type="submission" date="2018-07" db="EMBL/GenBank/DDBJ databases">
        <authorList>
            <person name="Quirk P.G."/>
            <person name="Krulwich T.A."/>
        </authorList>
    </citation>
    <scope>NUCLEOTIDE SEQUENCE</scope>
</reference>
<proteinExistence type="predicted"/>
<dbReference type="EMBL" id="UIDG01000339">
    <property type="protein sequence ID" value="SUS07273.1"/>
    <property type="molecule type" value="Genomic_DNA"/>
</dbReference>
<dbReference type="Pfam" id="PF09864">
    <property type="entry name" value="MliC"/>
    <property type="match status" value="1"/>
</dbReference>
<keyword evidence="2" id="KW-0472">Membrane</keyword>
<keyword evidence="3" id="KW-0564">Palmitate</keyword>
<dbReference type="PROSITE" id="PS51257">
    <property type="entry name" value="PROKAR_LIPOPROTEIN"/>
    <property type="match status" value="1"/>
</dbReference>
<evidence type="ECO:0000259" key="5">
    <source>
        <dbReference type="Pfam" id="PF09864"/>
    </source>
</evidence>
<dbReference type="Gene3D" id="2.40.128.200">
    <property type="match status" value="1"/>
</dbReference>
<evidence type="ECO:0000256" key="4">
    <source>
        <dbReference type="ARBA" id="ARBA00023288"/>
    </source>
</evidence>
<dbReference type="InterPro" id="IPR018660">
    <property type="entry name" value="MliC"/>
</dbReference>
<feature type="domain" description="C-type lysozyme inhibitor" evidence="5">
    <location>
        <begin position="32"/>
        <end position="91"/>
    </location>
</feature>
<name>A0A380THV4_9ZZZZ</name>
<keyword evidence="1" id="KW-0732">Signal</keyword>
<gene>
    <name evidence="6" type="ORF">DF3PB_4030001</name>
</gene>
<accession>A0A380THV4</accession>
<dbReference type="SUPFAM" id="SSF141488">
    <property type="entry name" value="YdhA-like"/>
    <property type="match status" value="1"/>
</dbReference>
<dbReference type="AlphaFoldDB" id="A0A380THV4"/>
<evidence type="ECO:0000313" key="6">
    <source>
        <dbReference type="EMBL" id="SUS07273.1"/>
    </source>
</evidence>
<evidence type="ECO:0000256" key="1">
    <source>
        <dbReference type="ARBA" id="ARBA00022729"/>
    </source>
</evidence>
<protein>
    <recommendedName>
        <fullName evidence="5">C-type lysozyme inhibitor domain-containing protein</fullName>
    </recommendedName>
</protein>
<sequence length="102" mass="11228">MKAFPAALAVSLLLASCAGSEAVSAKTVSFFCPNGTILRATFDTDNDRMWLRVNDRDYDLPRLISASGARYGDERTVFWNKGREAMLERQDGPSYIGCLAES</sequence>
<evidence type="ECO:0000256" key="2">
    <source>
        <dbReference type="ARBA" id="ARBA00023136"/>
    </source>
</evidence>
<evidence type="ECO:0000256" key="3">
    <source>
        <dbReference type="ARBA" id="ARBA00023139"/>
    </source>
</evidence>